<evidence type="ECO:0000313" key="4">
    <source>
        <dbReference type="Proteomes" id="UP000516437"/>
    </source>
</evidence>
<evidence type="ECO:0000259" key="2">
    <source>
        <dbReference type="Pfam" id="PF20167"/>
    </source>
</evidence>
<dbReference type="AlphaFoldDB" id="A0A6A1URN4"/>
<feature type="region of interest" description="Disordered" evidence="1">
    <location>
        <begin position="1"/>
        <end position="27"/>
    </location>
</feature>
<accession>A0A6A1URN4</accession>
<gene>
    <name evidence="3" type="ORF">CJ030_MR8G024939</name>
</gene>
<dbReference type="EMBL" id="RXIC02000026">
    <property type="protein sequence ID" value="KAB1202826.1"/>
    <property type="molecule type" value="Genomic_DNA"/>
</dbReference>
<evidence type="ECO:0000256" key="1">
    <source>
        <dbReference type="SAM" id="MobiDB-lite"/>
    </source>
</evidence>
<name>A0A6A1URN4_9ROSI</name>
<dbReference type="InterPro" id="IPR046796">
    <property type="entry name" value="Transposase_32_dom"/>
</dbReference>
<comment type="caution">
    <text evidence="3">The sequence shown here is derived from an EMBL/GenBank/DDBJ whole genome shotgun (WGS) entry which is preliminary data.</text>
</comment>
<organism evidence="3 4">
    <name type="scientific">Morella rubra</name>
    <name type="common">Chinese bayberry</name>
    <dbReference type="NCBI Taxonomy" id="262757"/>
    <lineage>
        <taxon>Eukaryota</taxon>
        <taxon>Viridiplantae</taxon>
        <taxon>Streptophyta</taxon>
        <taxon>Embryophyta</taxon>
        <taxon>Tracheophyta</taxon>
        <taxon>Spermatophyta</taxon>
        <taxon>Magnoliopsida</taxon>
        <taxon>eudicotyledons</taxon>
        <taxon>Gunneridae</taxon>
        <taxon>Pentapetalae</taxon>
        <taxon>rosids</taxon>
        <taxon>fabids</taxon>
        <taxon>Fagales</taxon>
        <taxon>Myricaceae</taxon>
        <taxon>Morella</taxon>
    </lineage>
</organism>
<reference evidence="3 4" key="1">
    <citation type="journal article" date="2019" name="Plant Biotechnol. J.">
        <title>The red bayberry genome and genetic basis of sex determination.</title>
        <authorList>
            <person name="Jia H.M."/>
            <person name="Jia H.J."/>
            <person name="Cai Q.L."/>
            <person name="Wang Y."/>
            <person name="Zhao H.B."/>
            <person name="Yang W.F."/>
            <person name="Wang G.Y."/>
            <person name="Li Y.H."/>
            <person name="Zhan D.L."/>
            <person name="Shen Y.T."/>
            <person name="Niu Q.F."/>
            <person name="Chang L."/>
            <person name="Qiu J."/>
            <person name="Zhao L."/>
            <person name="Xie H.B."/>
            <person name="Fu W.Y."/>
            <person name="Jin J."/>
            <person name="Li X.W."/>
            <person name="Jiao Y."/>
            <person name="Zhou C.C."/>
            <person name="Tu T."/>
            <person name="Chai C.Y."/>
            <person name="Gao J.L."/>
            <person name="Fan L.J."/>
            <person name="van de Weg E."/>
            <person name="Wang J.Y."/>
            <person name="Gao Z.S."/>
        </authorList>
    </citation>
    <scope>NUCLEOTIDE SEQUENCE [LARGE SCALE GENOMIC DNA]</scope>
    <source>
        <tissue evidence="3">Leaves</tissue>
    </source>
</reference>
<keyword evidence="4" id="KW-1185">Reference proteome</keyword>
<evidence type="ECO:0000313" key="3">
    <source>
        <dbReference type="EMBL" id="KAB1202826.1"/>
    </source>
</evidence>
<sequence length="287" mass="33195">MSFGRSKRTTREMPSSDSSRARKRISGNEELVDAPEPSIYRAGLCKNKFVQDIRNRTVIAGRWVDFPWFCESGFDFKEMFDFQACLCETIRLIGVFPKLFGLCPNTSKKFFDPYGWMGMSEKEPIDILRVVLDDPALNELVRPVASELPIHRRILHHMVCNIILPRTEKFDYITFLDMFVMYCLITHTPMNLGHLMFNHMKAATEKKKQGLPYGMFFTHMFHVFEVEVTGEVEKNPKTPKSTTRKPLGYGFVQNDDGEWVKKGIMTPKKGEIGLLWGSKHPFLLLHC</sequence>
<dbReference type="OrthoDB" id="1750780at2759"/>
<proteinExistence type="predicted"/>
<protein>
    <recommendedName>
        <fullName evidence="2">Putative plant transposon protein domain-containing protein</fullName>
    </recommendedName>
</protein>
<dbReference type="Proteomes" id="UP000516437">
    <property type="component" value="Chromosome 8"/>
</dbReference>
<feature type="domain" description="Putative plant transposon protein" evidence="2">
    <location>
        <begin position="130"/>
        <end position="226"/>
    </location>
</feature>
<dbReference type="Pfam" id="PF20167">
    <property type="entry name" value="Transposase_32"/>
    <property type="match status" value="1"/>
</dbReference>